<dbReference type="CDD" id="cd00291">
    <property type="entry name" value="SirA_YedF_YeeD"/>
    <property type="match status" value="1"/>
</dbReference>
<dbReference type="SUPFAM" id="SSF64307">
    <property type="entry name" value="SirA-like"/>
    <property type="match status" value="1"/>
</dbReference>
<dbReference type="Pfam" id="PF01206">
    <property type="entry name" value="TusA"/>
    <property type="match status" value="1"/>
</dbReference>
<dbReference type="OrthoDB" id="9794210at2"/>
<dbReference type="InterPro" id="IPR036868">
    <property type="entry name" value="TusA-like_sf"/>
</dbReference>
<evidence type="ECO:0000259" key="1">
    <source>
        <dbReference type="Pfam" id="PF01206"/>
    </source>
</evidence>
<accession>A0A286GVR7</accession>
<keyword evidence="2" id="KW-0808">Transferase</keyword>
<dbReference type="RefSeq" id="WP_097280633.1">
    <property type="nucleotide sequence ID" value="NZ_OCNJ01000008.1"/>
</dbReference>
<sequence length="83" mass="9049">MTSKSDHQLDITQEVCPITFVKAKLAVERMAPGEVLVIRLQGDEPLRNVPRSLTELGHRILDLGPAPGESEGGVHVLRVEKIG</sequence>
<dbReference type="GO" id="GO:0016740">
    <property type="term" value="F:transferase activity"/>
    <property type="evidence" value="ECO:0007669"/>
    <property type="project" value="UniProtKB-KW"/>
</dbReference>
<feature type="domain" description="UPF0033" evidence="1">
    <location>
        <begin position="7"/>
        <end position="65"/>
    </location>
</feature>
<evidence type="ECO:0000313" key="2">
    <source>
        <dbReference type="EMBL" id="SOD99179.1"/>
    </source>
</evidence>
<evidence type="ECO:0000313" key="3">
    <source>
        <dbReference type="Proteomes" id="UP000219621"/>
    </source>
</evidence>
<proteinExistence type="predicted"/>
<organism evidence="2 3">
    <name type="scientific">Caenispirillum bisanense</name>
    <dbReference type="NCBI Taxonomy" id="414052"/>
    <lineage>
        <taxon>Bacteria</taxon>
        <taxon>Pseudomonadati</taxon>
        <taxon>Pseudomonadota</taxon>
        <taxon>Alphaproteobacteria</taxon>
        <taxon>Rhodospirillales</taxon>
        <taxon>Novispirillaceae</taxon>
        <taxon>Caenispirillum</taxon>
    </lineage>
</organism>
<dbReference type="InterPro" id="IPR001455">
    <property type="entry name" value="TusA-like"/>
</dbReference>
<gene>
    <name evidence="2" type="ORF">SAMN05421508_108246</name>
</gene>
<protein>
    <submittedName>
        <fullName evidence="2">TusA-related sulfurtransferase</fullName>
    </submittedName>
</protein>
<dbReference type="Proteomes" id="UP000219621">
    <property type="component" value="Unassembled WGS sequence"/>
</dbReference>
<dbReference type="EMBL" id="OCNJ01000008">
    <property type="protein sequence ID" value="SOD99179.1"/>
    <property type="molecule type" value="Genomic_DNA"/>
</dbReference>
<keyword evidence="3" id="KW-1185">Reference proteome</keyword>
<reference evidence="2 3" key="1">
    <citation type="submission" date="2017-09" db="EMBL/GenBank/DDBJ databases">
        <authorList>
            <person name="Ehlers B."/>
            <person name="Leendertz F.H."/>
        </authorList>
    </citation>
    <scope>NUCLEOTIDE SEQUENCE [LARGE SCALE GENOMIC DNA]</scope>
    <source>
        <strain evidence="2 3">USBA 140</strain>
    </source>
</reference>
<dbReference type="AlphaFoldDB" id="A0A286GVR7"/>
<dbReference type="Gene3D" id="3.30.110.40">
    <property type="entry name" value="TusA-like domain"/>
    <property type="match status" value="1"/>
</dbReference>
<name>A0A286GVR7_9PROT</name>